<dbReference type="PIRSF" id="PIRSF026671">
    <property type="entry name" value="AA_dipeptidase"/>
    <property type="match status" value="1"/>
</dbReference>
<evidence type="ECO:0000313" key="12">
    <source>
        <dbReference type="EMBL" id="MEJ1250173.1"/>
    </source>
</evidence>
<comment type="caution">
    <text evidence="12">The sequence shown here is derived from an EMBL/GenBank/DDBJ whole genome shotgun (WGS) entry which is preliminary data.</text>
</comment>
<evidence type="ECO:0000256" key="7">
    <source>
        <dbReference type="ARBA" id="ARBA00023049"/>
    </source>
</evidence>
<feature type="chain" id="PRO_5043555647" description="D-alanyl-D-alanine dipeptidase" evidence="11">
    <location>
        <begin position="28"/>
        <end position="265"/>
    </location>
</feature>
<dbReference type="InterPro" id="IPR009045">
    <property type="entry name" value="Zn_M74/Hedgehog-like"/>
</dbReference>
<protein>
    <recommendedName>
        <fullName evidence="9 10">D-alanyl-D-alanine dipeptidase</fullName>
        <shortName evidence="9 10">D-Ala-D-Ala dipeptidase</shortName>
        <ecNumber evidence="9 10">3.4.13.22</ecNumber>
    </recommendedName>
</protein>
<dbReference type="PANTHER" id="PTHR43126:SF1">
    <property type="entry name" value="D-ALANYL-D-ALANINE DIPEPTIDASE"/>
    <property type="match status" value="1"/>
</dbReference>
<dbReference type="HAMAP" id="MF_01924">
    <property type="entry name" value="A_A_dipeptidase"/>
    <property type="match status" value="1"/>
</dbReference>
<dbReference type="Pfam" id="PF01427">
    <property type="entry name" value="Peptidase_M15"/>
    <property type="match status" value="1"/>
</dbReference>
<organism evidence="12 13">
    <name type="scientific">Denitratimonas tolerans</name>
    <dbReference type="NCBI Taxonomy" id="1338420"/>
    <lineage>
        <taxon>Bacteria</taxon>
        <taxon>Pseudomonadati</taxon>
        <taxon>Pseudomonadota</taxon>
        <taxon>Gammaproteobacteria</taxon>
        <taxon>Lysobacterales</taxon>
        <taxon>Lysobacteraceae</taxon>
        <taxon>Denitratimonas</taxon>
    </lineage>
</organism>
<keyword evidence="6 9" id="KW-0224">Dipeptidase</keyword>
<dbReference type="InterPro" id="IPR006311">
    <property type="entry name" value="TAT_signal"/>
</dbReference>
<dbReference type="EC" id="3.4.13.22" evidence="9 10"/>
<comment type="cofactor">
    <cofactor evidence="9">
        <name>Zn(2+)</name>
        <dbReference type="ChEBI" id="CHEBI:29105"/>
    </cofactor>
    <text evidence="9">Binds 1 zinc ion per subunit.</text>
</comment>
<evidence type="ECO:0000313" key="13">
    <source>
        <dbReference type="Proteomes" id="UP001364472"/>
    </source>
</evidence>
<name>A0AAW9R8V4_9GAMM</name>
<dbReference type="EMBL" id="JBBDHC010000016">
    <property type="protein sequence ID" value="MEJ1250173.1"/>
    <property type="molecule type" value="Genomic_DNA"/>
</dbReference>
<reference evidence="12 13" key="1">
    <citation type="journal article" date="2016" name="Antonie Van Leeuwenhoek">
        <title>Denitratimonas tolerans gen. nov., sp. nov., a denitrifying bacterium isolated from a bioreactor for tannery wastewater treatment.</title>
        <authorList>
            <person name="Han S.I."/>
            <person name="Kim J.O."/>
            <person name="Lee Y.R."/>
            <person name="Ekpeghere K.I."/>
            <person name="Koh S.C."/>
            <person name="Whang K.S."/>
        </authorList>
    </citation>
    <scope>NUCLEOTIDE SEQUENCE [LARGE SCALE GENOMIC DNA]</scope>
    <source>
        <strain evidence="12 13">KACC 17565</strain>
    </source>
</reference>
<evidence type="ECO:0000256" key="10">
    <source>
        <dbReference type="PIRNR" id="PIRNR026671"/>
    </source>
</evidence>
<evidence type="ECO:0000256" key="1">
    <source>
        <dbReference type="ARBA" id="ARBA00001362"/>
    </source>
</evidence>
<dbReference type="PANTHER" id="PTHR43126">
    <property type="entry name" value="D-ALANYL-D-ALANINE DIPEPTIDASE"/>
    <property type="match status" value="1"/>
</dbReference>
<dbReference type="SUPFAM" id="SSF55166">
    <property type="entry name" value="Hedgehog/DD-peptidase"/>
    <property type="match status" value="1"/>
</dbReference>
<dbReference type="AlphaFoldDB" id="A0AAW9R8V4"/>
<feature type="site" description="Transition state stabilizer" evidence="9">
    <location>
        <position position="110"/>
    </location>
</feature>
<evidence type="ECO:0000256" key="9">
    <source>
        <dbReference type="HAMAP-Rule" id="MF_01924"/>
    </source>
</evidence>
<keyword evidence="13" id="KW-1185">Reference proteome</keyword>
<dbReference type="GO" id="GO:0006508">
    <property type="term" value="P:proteolysis"/>
    <property type="evidence" value="ECO:0007669"/>
    <property type="project" value="UniProtKB-KW"/>
</dbReference>
<keyword evidence="3 9" id="KW-0479">Metal-binding</keyword>
<keyword evidence="7 9" id="KW-0482">Metalloprotease</keyword>
<dbReference type="GO" id="GO:0160237">
    <property type="term" value="F:D-Ala-D-Ala dipeptidase activity"/>
    <property type="evidence" value="ECO:0007669"/>
    <property type="project" value="UniProtKB-EC"/>
</dbReference>
<dbReference type="Proteomes" id="UP001364472">
    <property type="component" value="Unassembled WGS sequence"/>
</dbReference>
<dbReference type="GO" id="GO:0008270">
    <property type="term" value="F:zinc ion binding"/>
    <property type="evidence" value="ECO:0007669"/>
    <property type="project" value="UniProtKB-UniRule"/>
</dbReference>
<feature type="binding site" evidence="9">
    <location>
        <position position="161"/>
    </location>
    <ligand>
        <name>Zn(2+)</name>
        <dbReference type="ChEBI" id="CHEBI:29105"/>
        <note>catalytic</note>
    </ligand>
</feature>
<keyword evidence="11" id="KW-0732">Signal</keyword>
<accession>A0AAW9R8V4</accession>
<comment type="catalytic activity">
    <reaction evidence="1 9 10">
        <text>D-alanyl-D-alanine + H2O = 2 D-alanine</text>
        <dbReference type="Rhea" id="RHEA:20661"/>
        <dbReference type="ChEBI" id="CHEBI:15377"/>
        <dbReference type="ChEBI" id="CHEBI:57416"/>
        <dbReference type="ChEBI" id="CHEBI:57822"/>
        <dbReference type="EC" id="3.4.13.22"/>
    </reaction>
</comment>
<feature type="active site" description="Proton donor/acceptor" evidence="9">
    <location>
        <position position="223"/>
    </location>
</feature>
<comment type="similarity">
    <text evidence="9 10">Belongs to the peptidase M15D family.</text>
</comment>
<feature type="binding site" evidence="9">
    <location>
        <position position="154"/>
    </location>
    <ligand>
        <name>Zn(2+)</name>
        <dbReference type="ChEBI" id="CHEBI:29105"/>
        <note>catalytic</note>
    </ligand>
</feature>
<evidence type="ECO:0000256" key="2">
    <source>
        <dbReference type="ARBA" id="ARBA00022670"/>
    </source>
</evidence>
<evidence type="ECO:0000256" key="5">
    <source>
        <dbReference type="ARBA" id="ARBA00022833"/>
    </source>
</evidence>
<proteinExistence type="inferred from homology"/>
<feature type="binding site" evidence="9">
    <location>
        <position position="226"/>
    </location>
    <ligand>
        <name>Zn(2+)</name>
        <dbReference type="ChEBI" id="CHEBI:29105"/>
        <note>catalytic</note>
    </ligand>
</feature>
<dbReference type="InterPro" id="IPR000755">
    <property type="entry name" value="A_A_dipeptidase"/>
</dbReference>
<keyword evidence="8 10" id="KW-0961">Cell wall biogenesis/degradation</keyword>
<dbReference type="GO" id="GO:0008237">
    <property type="term" value="F:metallopeptidase activity"/>
    <property type="evidence" value="ECO:0007669"/>
    <property type="project" value="UniProtKB-KW"/>
</dbReference>
<dbReference type="GO" id="GO:0071555">
    <property type="term" value="P:cell wall organization"/>
    <property type="evidence" value="ECO:0007669"/>
    <property type="project" value="UniProtKB-KW"/>
</dbReference>
<keyword evidence="4 9" id="KW-0378">Hydrolase</keyword>
<evidence type="ECO:0000256" key="6">
    <source>
        <dbReference type="ARBA" id="ARBA00022997"/>
    </source>
</evidence>
<sequence length="265" mass="29403">MPAPLIRRPFLRAALLVLALSTMAARAAEAPHVSGARTMEAAGMVDLRMRVPDISQDIRYAGRDNFIGAPVDGYEAPACWLRHEAATALARVEMALRRENRRLHLFDCYRPVRAVAHFMRWLDEADDPRTRAVYYPTLEKSLLRGTYIAPQSGHSRGATVDLTLLACDADDAACAPLDMGTPFDFFGSRAHTDSDEVDAAQRANRHALRAAMAAEGFVNLPEEWWHFRLQPEPTPGIYYDVPVTSAGLPAPSARDRARVDPAIRR</sequence>
<evidence type="ECO:0000256" key="3">
    <source>
        <dbReference type="ARBA" id="ARBA00022723"/>
    </source>
</evidence>
<keyword evidence="5 9" id="KW-0862">Zinc</keyword>
<dbReference type="RefSeq" id="WP_337335879.1">
    <property type="nucleotide sequence ID" value="NZ_JBBDHC010000016.1"/>
</dbReference>
<dbReference type="CDD" id="cd14817">
    <property type="entry name" value="D-Ala-D-Ala_dipeptidase_VanX"/>
    <property type="match status" value="1"/>
</dbReference>
<gene>
    <name evidence="9" type="primary">ddpX</name>
    <name evidence="12" type="ORF">WB794_10880</name>
</gene>
<evidence type="ECO:0000256" key="8">
    <source>
        <dbReference type="ARBA" id="ARBA00023316"/>
    </source>
</evidence>
<dbReference type="PROSITE" id="PS51318">
    <property type="entry name" value="TAT"/>
    <property type="match status" value="1"/>
</dbReference>
<evidence type="ECO:0000256" key="11">
    <source>
        <dbReference type="SAM" id="SignalP"/>
    </source>
</evidence>
<evidence type="ECO:0000256" key="4">
    <source>
        <dbReference type="ARBA" id="ARBA00022801"/>
    </source>
</evidence>
<keyword evidence="2 9" id="KW-0645">Protease</keyword>
<feature type="signal peptide" evidence="11">
    <location>
        <begin position="1"/>
        <end position="27"/>
    </location>
</feature>
<dbReference type="Gene3D" id="3.30.1380.10">
    <property type="match status" value="1"/>
</dbReference>
<comment type="function">
    <text evidence="9 10">Catalyzes hydrolysis of the D-alanyl-D-alanine dipeptide.</text>
</comment>